<dbReference type="AlphaFoldDB" id="A0A2P8HHG2"/>
<sequence>MKYTLCLLCTLLLVSRCIAQENDYNQHFFKFNSYLKFSFGVNEHGQLMLCNEKGELVVAKQVKGKWERLHEGLKDIFYEHLLFFNNDTGIIVSNGDFFHFIAGSTVLQTSDGGRSWERVLLTEVASRRIDDGTYLNSGQAWLFYSSGYDNSQVADKPASDTPVVRRTPGCIYYTNDFGHTWLSFKTPGNNQRFCHIFFNDQQQGLIGSLWNVLAYTADNCSSWNTLPTPLDQGKYNKTAICNRPQINNVAIWNDYFLVRQEELVFYSKRNKINWKCLPGIKDFFTDAATSSLYFVSDRNEVNKINSRLQSEKKYTQRALYLNAVCKNGSFYTWDGSHVTQYRPDGEIVSSPLYAGKSVEWQPTAVGHSGDTTYGLSDNKLYQQQTYGLNWDYNSDLPFKINKGTAMIVAGKQLLYTPGNDSLYYYGIDTKQLKKVTVQESLSAFYQQPVKSIAFIMRGSVFMKEDTVVYKRNNQQFERPQSTANETDTGWIVKMPATISTGSIDSLAGNIKNSCYQYDKIADFKFSKQEYQHCKKQINTFQLAVKAHVIPESPAADFWININNLNFDRLIDLVDSIPLLDSLKLHKILVLPEGLWSNNFVVIGPEIANLGDFMEKAYESMKKNNPGGTESPALLKYLLEATDSLTWNDCRPTPSGSWNMYNNWVQLILTNQEGHTLIIRNFRYQTYPLFSPWTVELDGYVITEKSSVLMDQFMTAMAPPLIDKEGRQHMLQKLVKAMYFSNLLE</sequence>
<dbReference type="InterPro" id="IPR036278">
    <property type="entry name" value="Sialidase_sf"/>
</dbReference>
<evidence type="ECO:0000256" key="1">
    <source>
        <dbReference type="SAM" id="SignalP"/>
    </source>
</evidence>
<name>A0A2P8HHG2_CHINA</name>
<dbReference type="Proteomes" id="UP000240971">
    <property type="component" value="Unassembled WGS sequence"/>
</dbReference>
<dbReference type="EMBL" id="PYAW01000004">
    <property type="protein sequence ID" value="PSL45668.1"/>
    <property type="molecule type" value="Genomic_DNA"/>
</dbReference>
<evidence type="ECO:0000313" key="2">
    <source>
        <dbReference type="EMBL" id="PSL45668.1"/>
    </source>
</evidence>
<dbReference type="RefSeq" id="WP_106529985.1">
    <property type="nucleotide sequence ID" value="NZ_PYAW01000004.1"/>
</dbReference>
<feature type="signal peptide" evidence="1">
    <location>
        <begin position="1"/>
        <end position="19"/>
    </location>
</feature>
<dbReference type="OrthoDB" id="9764804at2"/>
<gene>
    <name evidence="2" type="ORF">CLV51_104375</name>
</gene>
<protein>
    <recommendedName>
        <fullName evidence="4">Photosynthesis system II assembly factor Ycf48/Hcf136-like domain-containing protein</fullName>
    </recommendedName>
</protein>
<evidence type="ECO:0000313" key="3">
    <source>
        <dbReference type="Proteomes" id="UP000240971"/>
    </source>
</evidence>
<keyword evidence="3" id="KW-1185">Reference proteome</keyword>
<organism evidence="2 3">
    <name type="scientific">Chitinophaga niastensis</name>
    <dbReference type="NCBI Taxonomy" id="536980"/>
    <lineage>
        <taxon>Bacteria</taxon>
        <taxon>Pseudomonadati</taxon>
        <taxon>Bacteroidota</taxon>
        <taxon>Chitinophagia</taxon>
        <taxon>Chitinophagales</taxon>
        <taxon>Chitinophagaceae</taxon>
        <taxon>Chitinophaga</taxon>
    </lineage>
</organism>
<accession>A0A2P8HHG2</accession>
<reference evidence="2 3" key="1">
    <citation type="submission" date="2018-03" db="EMBL/GenBank/DDBJ databases">
        <title>Genomic Encyclopedia of Archaeal and Bacterial Type Strains, Phase II (KMG-II): from individual species to whole genera.</title>
        <authorList>
            <person name="Goeker M."/>
        </authorList>
    </citation>
    <scope>NUCLEOTIDE SEQUENCE [LARGE SCALE GENOMIC DNA]</scope>
    <source>
        <strain evidence="2 3">DSM 24859</strain>
    </source>
</reference>
<evidence type="ECO:0008006" key="4">
    <source>
        <dbReference type="Google" id="ProtNLM"/>
    </source>
</evidence>
<comment type="caution">
    <text evidence="2">The sequence shown here is derived from an EMBL/GenBank/DDBJ whole genome shotgun (WGS) entry which is preliminary data.</text>
</comment>
<keyword evidence="1" id="KW-0732">Signal</keyword>
<feature type="chain" id="PRO_5015145411" description="Photosynthesis system II assembly factor Ycf48/Hcf136-like domain-containing protein" evidence="1">
    <location>
        <begin position="20"/>
        <end position="744"/>
    </location>
</feature>
<dbReference type="SUPFAM" id="SSF50939">
    <property type="entry name" value="Sialidases"/>
    <property type="match status" value="1"/>
</dbReference>
<proteinExistence type="predicted"/>